<feature type="domain" description="Heterokaryon incompatibility" evidence="2">
    <location>
        <begin position="147"/>
        <end position="281"/>
    </location>
</feature>
<dbReference type="InterPro" id="IPR010730">
    <property type="entry name" value="HET"/>
</dbReference>
<evidence type="ECO:0000313" key="3">
    <source>
        <dbReference type="EMBL" id="KAK0616917.1"/>
    </source>
</evidence>
<comment type="caution">
    <text evidence="3">The sequence shown here is derived from an EMBL/GenBank/DDBJ whole genome shotgun (WGS) entry which is preliminary data.</text>
</comment>
<organism evidence="3 4">
    <name type="scientific">Immersiella caudata</name>
    <dbReference type="NCBI Taxonomy" id="314043"/>
    <lineage>
        <taxon>Eukaryota</taxon>
        <taxon>Fungi</taxon>
        <taxon>Dikarya</taxon>
        <taxon>Ascomycota</taxon>
        <taxon>Pezizomycotina</taxon>
        <taxon>Sordariomycetes</taxon>
        <taxon>Sordariomycetidae</taxon>
        <taxon>Sordariales</taxon>
        <taxon>Lasiosphaeriaceae</taxon>
        <taxon>Immersiella</taxon>
    </lineage>
</organism>
<dbReference type="EMBL" id="JAULSU010000005">
    <property type="protein sequence ID" value="KAK0616917.1"/>
    <property type="molecule type" value="Genomic_DNA"/>
</dbReference>
<evidence type="ECO:0000313" key="4">
    <source>
        <dbReference type="Proteomes" id="UP001175000"/>
    </source>
</evidence>
<protein>
    <submittedName>
        <fullName evidence="3">Heterokaryon incompatibility protein-domain-containing protein</fullName>
    </submittedName>
</protein>
<keyword evidence="4" id="KW-1185">Reference proteome</keyword>
<evidence type="ECO:0000256" key="1">
    <source>
        <dbReference type="SAM" id="MobiDB-lite"/>
    </source>
</evidence>
<evidence type="ECO:0000259" key="2">
    <source>
        <dbReference type="Pfam" id="PF06985"/>
    </source>
</evidence>
<dbReference type="Proteomes" id="UP001175000">
    <property type="component" value="Unassembled WGS sequence"/>
</dbReference>
<reference evidence="3" key="1">
    <citation type="submission" date="2023-06" db="EMBL/GenBank/DDBJ databases">
        <title>Genome-scale phylogeny and comparative genomics of the fungal order Sordariales.</title>
        <authorList>
            <consortium name="Lawrence Berkeley National Laboratory"/>
            <person name="Hensen N."/>
            <person name="Bonometti L."/>
            <person name="Westerberg I."/>
            <person name="Brannstrom I.O."/>
            <person name="Guillou S."/>
            <person name="Cros-Aarteil S."/>
            <person name="Calhoun S."/>
            <person name="Haridas S."/>
            <person name="Kuo A."/>
            <person name="Mondo S."/>
            <person name="Pangilinan J."/>
            <person name="Riley R."/>
            <person name="Labutti K."/>
            <person name="Andreopoulos B."/>
            <person name="Lipzen A."/>
            <person name="Chen C."/>
            <person name="Yanf M."/>
            <person name="Daum C."/>
            <person name="Ng V."/>
            <person name="Clum A."/>
            <person name="Steindorff A."/>
            <person name="Ohm R."/>
            <person name="Martin F."/>
            <person name="Silar P."/>
            <person name="Natvig D."/>
            <person name="Lalanne C."/>
            <person name="Gautier V."/>
            <person name="Ament-Velasquez S.L."/>
            <person name="Kruys A."/>
            <person name="Hutchinson M.I."/>
            <person name="Powell A.J."/>
            <person name="Barry K."/>
            <person name="Miller A.N."/>
            <person name="Grigoriev I.V."/>
            <person name="Debuchy R."/>
            <person name="Gladieux P."/>
            <person name="Thoren M.H."/>
            <person name="Johannesson H."/>
        </authorList>
    </citation>
    <scope>NUCLEOTIDE SEQUENCE</scope>
    <source>
        <strain evidence="3">CBS 606.72</strain>
    </source>
</reference>
<dbReference type="Pfam" id="PF06985">
    <property type="entry name" value="HET"/>
    <property type="match status" value="1"/>
</dbReference>
<dbReference type="PANTHER" id="PTHR24148">
    <property type="entry name" value="ANKYRIN REPEAT DOMAIN-CONTAINING PROTEIN 39 HOMOLOG-RELATED"/>
    <property type="match status" value="1"/>
</dbReference>
<accession>A0AA39WK95</accession>
<name>A0AA39WK95_9PEZI</name>
<dbReference type="PANTHER" id="PTHR24148:SF81">
    <property type="entry name" value="HETEROKARYON INCOMPATIBILITY DOMAIN-CONTAINING PROTEIN"/>
    <property type="match status" value="1"/>
</dbReference>
<sequence length="900" mass="103524">MTRWHPAGCRVPDIEVRGRGPFCRACGAEPDLQTLIAAKQNDSPFPPCPPDELPGKFNFSWPATVPYTSSGGSRTTDTVPQNTPTPGTADASSGESRHSNLSPTNSTYPSRLRPDELRLIILPASVDHTYPMHVDLETHQDDRCPEYETVSYSWGGESGDSSSYYPLFVGRYWDVLLLTKNCWNMLQFLRPWRGSRMVWVDSICINQDDVQEREAQVAKMARIYSECRQVVVYLGEDVVKITTPGQYPPRRQLEDSIENLQVDFFGLLMRRYFSRVWIIQELILPRQIVIPVGEMEVCADKQSGQALSSRYNWNATAAPWVVQIGQRTLPFHQGNIYDILRLTCRSNSTDPRDKVFGAHALINNSENDRWALRPDYSLSCLHVFFGVFAHSLIKLKRTALFCNAAGISAQDGYPSWTPDWTSPGSIETWFQRRPLVWKTNRETTWDSQKAGWREWDHLPEWWTGEAFRTWWKGRGEGSTSSTKSVMHVSAEARQWRTPHSMRWDEAVIACSWDSEVPLSLFSIEANDLHARSRLQRRWDRDAAVDALTGSLSLQLIHLFSFQVVPEWIGTELGAKIFRVTAAVGEAQMYLTTDDFALEQHVKPGLDHLFLLDSGDKIPPLYLVMRKSNNAAKAWTYRLLGCCYHLCFYADPGSWTRRSVQKTYERWDYSTDESIVERKVPRLNETLFLADLQPNLQDTIDTVRTETTRSEVTCDDKLKGLFIQNWRGNLTDVVLRAFQGLLNEKRGATPGFLDSYVACLDEKYRPEVCGEYVEIQFAPHDWEDTYHQVKHLYREWRYDCSSEWSTSLIVRFSLFRSKRPIYLRAHRRDLEKIALESVVCPRLSQLTSAALRYGENEVSMIERYGYGLGMVENLRPTDPVWPESIMKGFNVDGYTYRVTIL</sequence>
<feature type="region of interest" description="Disordered" evidence="1">
    <location>
        <begin position="67"/>
        <end position="110"/>
    </location>
</feature>
<feature type="compositionally biased region" description="Polar residues" evidence="1">
    <location>
        <begin position="67"/>
        <end position="109"/>
    </location>
</feature>
<proteinExistence type="predicted"/>
<dbReference type="InterPro" id="IPR052895">
    <property type="entry name" value="HetReg/Transcr_Mod"/>
</dbReference>
<dbReference type="AlphaFoldDB" id="A0AA39WK95"/>
<gene>
    <name evidence="3" type="ORF">B0T14DRAFT_524018</name>
</gene>